<dbReference type="Gene3D" id="3.60.70.12">
    <property type="entry name" value="L-amino peptidase D-ALA esterase/amidase"/>
    <property type="match status" value="1"/>
</dbReference>
<dbReference type="Pfam" id="PF03576">
    <property type="entry name" value="Peptidase_S58"/>
    <property type="match status" value="1"/>
</dbReference>
<organism evidence="3 4">
    <name type="scientific">Novilysobacter ciconiae</name>
    <dbReference type="NCBI Taxonomy" id="2781022"/>
    <lineage>
        <taxon>Bacteria</taxon>
        <taxon>Pseudomonadati</taxon>
        <taxon>Pseudomonadota</taxon>
        <taxon>Gammaproteobacteria</taxon>
        <taxon>Lysobacterales</taxon>
        <taxon>Lysobacteraceae</taxon>
        <taxon>Novilysobacter</taxon>
    </lineage>
</organism>
<protein>
    <submittedName>
        <fullName evidence="3">P1 family peptidase</fullName>
    </submittedName>
</protein>
<evidence type="ECO:0000313" key="3">
    <source>
        <dbReference type="EMBL" id="QOW18847.1"/>
    </source>
</evidence>
<evidence type="ECO:0000256" key="1">
    <source>
        <dbReference type="ARBA" id="ARBA00007068"/>
    </source>
</evidence>
<reference evidence="3 4" key="1">
    <citation type="submission" date="2020-10" db="EMBL/GenBank/DDBJ databases">
        <title>complete genome sequencing of Lysobacter sp. H21R20.</title>
        <authorList>
            <person name="Bae J.-W."/>
            <person name="Lee S.-Y."/>
        </authorList>
    </citation>
    <scope>NUCLEOTIDE SEQUENCE [LARGE SCALE GENOMIC DNA]</scope>
    <source>
        <strain evidence="3 4">H21R20</strain>
    </source>
</reference>
<name>A0A7S6UEJ0_9GAMM</name>
<dbReference type="SUPFAM" id="SSF56266">
    <property type="entry name" value="DmpA/ArgJ-like"/>
    <property type="match status" value="1"/>
</dbReference>
<proteinExistence type="inferred from homology"/>
<dbReference type="CDD" id="cd02253">
    <property type="entry name" value="DmpA"/>
    <property type="match status" value="1"/>
</dbReference>
<evidence type="ECO:0000313" key="4">
    <source>
        <dbReference type="Proteomes" id="UP000594059"/>
    </source>
</evidence>
<keyword evidence="4" id="KW-1185">Reference proteome</keyword>
<dbReference type="PANTHER" id="PTHR36512">
    <property type="entry name" value="D-AMINOPEPTIDASE"/>
    <property type="match status" value="1"/>
</dbReference>
<sequence>MLVRLLVVALLWAACTPVLAQKKNLRDHGIEVGVLAPGQWNAITDVPGVAVGHTTLLRGKNIRTGVTAVLPHAGNIFQDKVPAAVYVGNGFGKLAGSTQVAELGALETPIILTNTLGVPVAADALIDHAFSYAENADVGSVNPVVGETNDGYLNDIRGRHVTKRDVLAAIKSAARGHVAQGNVGAGTGTVAFGFKGGIGTSSRKLPGNLGGHTVGVLVQTNFGGVLSVDGVSIGKALGKHYLSDALNDSPDGSCMIIVATDAPLDARNLERLAKRAMLGLARTGGIASNGSGDYVIAFTAKESVRVPHDADSPTRQLTVLRNDAMSPLFMAAIEATEEAILNSLFQAETTVGRDGHEVKALPVDEVLGIMEARGYRVLR</sequence>
<dbReference type="InterPro" id="IPR016117">
    <property type="entry name" value="ArgJ-like_dom_sf"/>
</dbReference>
<gene>
    <name evidence="3" type="ORF">INQ41_09170</name>
</gene>
<dbReference type="Proteomes" id="UP000594059">
    <property type="component" value="Chromosome"/>
</dbReference>
<feature type="signal peptide" evidence="2">
    <location>
        <begin position="1"/>
        <end position="20"/>
    </location>
</feature>
<feature type="chain" id="PRO_5032546273" evidence="2">
    <location>
        <begin position="21"/>
        <end position="379"/>
    </location>
</feature>
<dbReference type="InterPro" id="IPR005321">
    <property type="entry name" value="Peptidase_S58_DmpA"/>
</dbReference>
<dbReference type="EMBL" id="CP063656">
    <property type="protein sequence ID" value="QOW18847.1"/>
    <property type="molecule type" value="Genomic_DNA"/>
</dbReference>
<dbReference type="PANTHER" id="PTHR36512:SF3">
    <property type="entry name" value="BLR5678 PROTEIN"/>
    <property type="match status" value="1"/>
</dbReference>
<dbReference type="GO" id="GO:0004177">
    <property type="term" value="F:aminopeptidase activity"/>
    <property type="evidence" value="ECO:0007669"/>
    <property type="project" value="TreeGrafter"/>
</dbReference>
<accession>A0A7S6UEJ0</accession>
<keyword evidence="2" id="KW-0732">Signal</keyword>
<dbReference type="PROSITE" id="PS51257">
    <property type="entry name" value="PROKAR_LIPOPROTEIN"/>
    <property type="match status" value="1"/>
</dbReference>
<dbReference type="KEGG" id="lcic:INQ41_09170"/>
<comment type="similarity">
    <text evidence="1">Belongs to the peptidase S58 family.</text>
</comment>
<dbReference type="AlphaFoldDB" id="A0A7S6UEJ0"/>
<dbReference type="RefSeq" id="WP_193983849.1">
    <property type="nucleotide sequence ID" value="NZ_CP063656.1"/>
</dbReference>
<evidence type="ECO:0000256" key="2">
    <source>
        <dbReference type="SAM" id="SignalP"/>
    </source>
</evidence>